<organism evidence="2 3">
    <name type="scientific">Gloeophyllum trabeum (strain ATCC 11539 / FP-39264 / Madison 617)</name>
    <name type="common">Brown rot fungus</name>
    <dbReference type="NCBI Taxonomy" id="670483"/>
    <lineage>
        <taxon>Eukaryota</taxon>
        <taxon>Fungi</taxon>
        <taxon>Dikarya</taxon>
        <taxon>Basidiomycota</taxon>
        <taxon>Agaricomycotina</taxon>
        <taxon>Agaricomycetes</taxon>
        <taxon>Gloeophyllales</taxon>
        <taxon>Gloeophyllaceae</taxon>
        <taxon>Gloeophyllum</taxon>
    </lineage>
</organism>
<dbReference type="KEGG" id="gtr:GLOTRDRAFT_130377"/>
<dbReference type="Proteomes" id="UP000030669">
    <property type="component" value="Unassembled WGS sequence"/>
</dbReference>
<sequence>MKDEHLEQQEVGAEVPAEPAHAPGEQHLVCNTTPTGAQCIQNPDGINPEDWAAALHIAAAIPELRYPSEAGVRYVALSDLRLPTPTTACISGIQDQTHLHDASESGSPDLVMVSEDTVLEDSVRSGHADEDPGPDTEPDPSSSKRWQCPGCERIYKRPLSLQMHLRAKAKCRKGKGAKHHWTTDMDNFVIVDH</sequence>
<reference evidence="2 3" key="1">
    <citation type="journal article" date="2012" name="Science">
        <title>The Paleozoic origin of enzymatic lignin decomposition reconstructed from 31 fungal genomes.</title>
        <authorList>
            <person name="Floudas D."/>
            <person name="Binder M."/>
            <person name="Riley R."/>
            <person name="Barry K."/>
            <person name="Blanchette R.A."/>
            <person name="Henrissat B."/>
            <person name="Martinez A.T."/>
            <person name="Otillar R."/>
            <person name="Spatafora J.W."/>
            <person name="Yadav J.S."/>
            <person name="Aerts A."/>
            <person name="Benoit I."/>
            <person name="Boyd A."/>
            <person name="Carlson A."/>
            <person name="Copeland A."/>
            <person name="Coutinho P.M."/>
            <person name="de Vries R.P."/>
            <person name="Ferreira P."/>
            <person name="Findley K."/>
            <person name="Foster B."/>
            <person name="Gaskell J."/>
            <person name="Glotzer D."/>
            <person name="Gorecki P."/>
            <person name="Heitman J."/>
            <person name="Hesse C."/>
            <person name="Hori C."/>
            <person name="Igarashi K."/>
            <person name="Jurgens J.A."/>
            <person name="Kallen N."/>
            <person name="Kersten P."/>
            <person name="Kohler A."/>
            <person name="Kuees U."/>
            <person name="Kumar T.K.A."/>
            <person name="Kuo A."/>
            <person name="LaButti K."/>
            <person name="Larrondo L.F."/>
            <person name="Lindquist E."/>
            <person name="Ling A."/>
            <person name="Lombard V."/>
            <person name="Lucas S."/>
            <person name="Lundell T."/>
            <person name="Martin R."/>
            <person name="McLaughlin D.J."/>
            <person name="Morgenstern I."/>
            <person name="Morin E."/>
            <person name="Murat C."/>
            <person name="Nagy L.G."/>
            <person name="Nolan M."/>
            <person name="Ohm R.A."/>
            <person name="Patyshakuliyeva A."/>
            <person name="Rokas A."/>
            <person name="Ruiz-Duenas F.J."/>
            <person name="Sabat G."/>
            <person name="Salamov A."/>
            <person name="Samejima M."/>
            <person name="Schmutz J."/>
            <person name="Slot J.C."/>
            <person name="St John F."/>
            <person name="Stenlid J."/>
            <person name="Sun H."/>
            <person name="Sun S."/>
            <person name="Syed K."/>
            <person name="Tsang A."/>
            <person name="Wiebenga A."/>
            <person name="Young D."/>
            <person name="Pisabarro A."/>
            <person name="Eastwood D.C."/>
            <person name="Martin F."/>
            <person name="Cullen D."/>
            <person name="Grigoriev I.V."/>
            <person name="Hibbett D.S."/>
        </authorList>
    </citation>
    <scope>NUCLEOTIDE SEQUENCE [LARGE SCALE GENOMIC DNA]</scope>
    <source>
        <strain evidence="2 3">ATCC 11539</strain>
    </source>
</reference>
<proteinExistence type="predicted"/>
<dbReference type="AlphaFoldDB" id="S7Q398"/>
<dbReference type="RefSeq" id="XP_007867346.1">
    <property type="nucleotide sequence ID" value="XM_007869155.1"/>
</dbReference>
<keyword evidence="3" id="KW-1185">Reference proteome</keyword>
<feature type="region of interest" description="Disordered" evidence="1">
    <location>
        <begin position="121"/>
        <end position="146"/>
    </location>
</feature>
<feature type="compositionally biased region" description="Basic and acidic residues" evidence="1">
    <location>
        <begin position="121"/>
        <end position="130"/>
    </location>
</feature>
<protein>
    <submittedName>
        <fullName evidence="2">Uncharacterized protein</fullName>
    </submittedName>
</protein>
<gene>
    <name evidence="2" type="ORF">GLOTRDRAFT_130377</name>
</gene>
<name>S7Q398_GLOTA</name>
<dbReference type="EMBL" id="KB469304">
    <property type="protein sequence ID" value="EPQ53987.1"/>
    <property type="molecule type" value="Genomic_DNA"/>
</dbReference>
<feature type="region of interest" description="Disordered" evidence="1">
    <location>
        <begin position="1"/>
        <end position="22"/>
    </location>
</feature>
<evidence type="ECO:0000313" key="3">
    <source>
        <dbReference type="Proteomes" id="UP000030669"/>
    </source>
</evidence>
<evidence type="ECO:0000256" key="1">
    <source>
        <dbReference type="SAM" id="MobiDB-lite"/>
    </source>
</evidence>
<dbReference type="GeneID" id="19302089"/>
<evidence type="ECO:0000313" key="2">
    <source>
        <dbReference type="EMBL" id="EPQ53987.1"/>
    </source>
</evidence>
<dbReference type="HOGENOM" id="CLU_1408911_0_0_1"/>
<accession>S7Q398</accession>